<keyword evidence="1" id="KW-1133">Transmembrane helix</keyword>
<dbReference type="Proteomes" id="UP000198824">
    <property type="component" value="Unassembled WGS sequence"/>
</dbReference>
<sequence length="516" mass="57430">MIESDKLRWWQTRTYAALLVCLAAVPLLTVQLPPLTDLLGHLGRYRVQLDHDTSPFLGRYYGFQWALLGNLGVDLLVEVFAPLFGLEPTVRAIIIAIPMLAAAGLLWSAREAHGRLPATAAAALPAIYGYPFQFGFANYCLSMALAFCAFGLWLRLGRQGRIGLRAALFVPIGPILWVCHTYGWCALSVMVFAAEWIRWRATGRNWLHTGWHAGLSSLPLAPPILLMLAWRSGAVAGQTTDWFNFRAKYLWMLAALRDRWMVWDLASVAAMWLLIVFGIARIGFRIERRLGFAALALAIAYVLIPRILLGSAYADMRLAPYVLGIGVLALAPVGKLARRAPWVAVAALAFFGARMAGTTFNYRALDRGYARQLEALDHVPRGSRILVLINLPCSGVWHYSRMDHLGSVAIARREAFVNGQWAMAGAQLLSIRHKAAGRFAGDPTQLLRPERCHRNGEPRLADTVANFPRAAFDYFWMIDRPVNEGVSDPDLRRVWQGARSGILYRVVRPAPPPRPS</sequence>
<feature type="transmembrane region" description="Helical" evidence="1">
    <location>
        <begin position="262"/>
        <end position="284"/>
    </location>
</feature>
<dbReference type="STRING" id="1166337.SAMN05192580_3074"/>
<keyword evidence="1" id="KW-0812">Transmembrane</keyword>
<feature type="transmembrane region" description="Helical" evidence="1">
    <location>
        <begin position="92"/>
        <end position="110"/>
    </location>
</feature>
<evidence type="ECO:0000313" key="2">
    <source>
        <dbReference type="EMBL" id="SFS05251.1"/>
    </source>
</evidence>
<organism evidence="2 3">
    <name type="scientific">Sphingomonas jatrophae</name>
    <dbReference type="NCBI Taxonomy" id="1166337"/>
    <lineage>
        <taxon>Bacteria</taxon>
        <taxon>Pseudomonadati</taxon>
        <taxon>Pseudomonadota</taxon>
        <taxon>Alphaproteobacteria</taxon>
        <taxon>Sphingomonadales</taxon>
        <taxon>Sphingomonadaceae</taxon>
        <taxon>Sphingomonas</taxon>
    </lineage>
</organism>
<keyword evidence="1" id="KW-0472">Membrane</keyword>
<feature type="transmembrane region" description="Helical" evidence="1">
    <location>
        <begin position="12"/>
        <end position="32"/>
    </location>
</feature>
<feature type="transmembrane region" description="Helical" evidence="1">
    <location>
        <begin position="63"/>
        <end position="85"/>
    </location>
</feature>
<evidence type="ECO:0000313" key="3">
    <source>
        <dbReference type="Proteomes" id="UP000198824"/>
    </source>
</evidence>
<dbReference type="EMBL" id="FOZG01000002">
    <property type="protein sequence ID" value="SFS05251.1"/>
    <property type="molecule type" value="Genomic_DNA"/>
</dbReference>
<evidence type="ECO:0000256" key="1">
    <source>
        <dbReference type="SAM" id="Phobius"/>
    </source>
</evidence>
<accession>A0A1I6LP84</accession>
<evidence type="ECO:0008006" key="4">
    <source>
        <dbReference type="Google" id="ProtNLM"/>
    </source>
</evidence>
<feature type="transmembrane region" description="Helical" evidence="1">
    <location>
        <begin position="290"/>
        <end position="309"/>
    </location>
</feature>
<feature type="transmembrane region" description="Helical" evidence="1">
    <location>
        <begin position="166"/>
        <end position="191"/>
    </location>
</feature>
<gene>
    <name evidence="2" type="ORF">SAMN05192580_3074</name>
</gene>
<dbReference type="OrthoDB" id="7293882at2"/>
<reference evidence="2 3" key="1">
    <citation type="submission" date="2016-10" db="EMBL/GenBank/DDBJ databases">
        <authorList>
            <person name="de Groot N.N."/>
        </authorList>
    </citation>
    <scope>NUCLEOTIDE SEQUENCE [LARGE SCALE GENOMIC DNA]</scope>
    <source>
        <strain evidence="2 3">S5-249</strain>
    </source>
</reference>
<proteinExistence type="predicted"/>
<dbReference type="AlphaFoldDB" id="A0A1I6LP84"/>
<keyword evidence="3" id="KW-1185">Reference proteome</keyword>
<name>A0A1I6LP84_9SPHN</name>
<feature type="transmembrane region" description="Helical" evidence="1">
    <location>
        <begin position="340"/>
        <end position="362"/>
    </location>
</feature>
<dbReference type="RefSeq" id="WP_093315846.1">
    <property type="nucleotide sequence ID" value="NZ_FOZG01000002.1"/>
</dbReference>
<protein>
    <recommendedName>
        <fullName evidence="4">Glucosyl transferase GtrII</fullName>
    </recommendedName>
</protein>
<feature type="transmembrane region" description="Helical" evidence="1">
    <location>
        <begin position="130"/>
        <end position="154"/>
    </location>
</feature>